<evidence type="ECO:0000313" key="2">
    <source>
        <dbReference type="EMBL" id="KAF9517146.1"/>
    </source>
</evidence>
<comment type="caution">
    <text evidence="2">The sequence shown here is derived from an EMBL/GenBank/DDBJ whole genome shotgun (WGS) entry which is preliminary data.</text>
</comment>
<accession>A0A9P6DW65</accession>
<dbReference type="OrthoDB" id="2753876at2759"/>
<dbReference type="Proteomes" id="UP000886523">
    <property type="component" value="Unassembled WGS sequence"/>
</dbReference>
<dbReference type="AlphaFoldDB" id="A0A9P6DW65"/>
<dbReference type="EMBL" id="MU128934">
    <property type="protein sequence ID" value="KAF9517146.1"/>
    <property type="molecule type" value="Genomic_DNA"/>
</dbReference>
<sequence>MALLHDSSPEHVECLRTLEGLWKAIRDLPSNIPIGKPNGIVAQAFGMRTWDEDGPYYAINKAYEYCFQPCPDRKEKVEDNIVCGINGMDLIAKSFEFFMDAPGIEGSQSILALQINQVTDLVQKVLEEKLNQERVSQGDDDSEDEMYSLAKPTKRKLADSDDESLASVQQDSNGLEVVDSDDPAVYADHALHKAKSAACKQKEKAKSKEKQRKCSMSLKPEEDTCMGKGMWWMLFPLKMNPQMVNQHFEVLKEGLPTSQKAVFILTTGTWPRNRCTEVQVI</sequence>
<evidence type="ECO:0000313" key="3">
    <source>
        <dbReference type="Proteomes" id="UP000886523"/>
    </source>
</evidence>
<gene>
    <name evidence="2" type="ORF">BS47DRAFT_1359893</name>
</gene>
<feature type="region of interest" description="Disordered" evidence="1">
    <location>
        <begin position="153"/>
        <end position="176"/>
    </location>
</feature>
<name>A0A9P6DW65_9AGAM</name>
<organism evidence="2 3">
    <name type="scientific">Hydnum rufescens UP504</name>
    <dbReference type="NCBI Taxonomy" id="1448309"/>
    <lineage>
        <taxon>Eukaryota</taxon>
        <taxon>Fungi</taxon>
        <taxon>Dikarya</taxon>
        <taxon>Basidiomycota</taxon>
        <taxon>Agaricomycotina</taxon>
        <taxon>Agaricomycetes</taxon>
        <taxon>Cantharellales</taxon>
        <taxon>Hydnaceae</taxon>
        <taxon>Hydnum</taxon>
    </lineage>
</organism>
<evidence type="ECO:0000256" key="1">
    <source>
        <dbReference type="SAM" id="MobiDB-lite"/>
    </source>
</evidence>
<proteinExistence type="predicted"/>
<protein>
    <submittedName>
        <fullName evidence="2">Uncharacterized protein</fullName>
    </submittedName>
</protein>
<reference evidence="2" key="1">
    <citation type="journal article" date="2020" name="Nat. Commun.">
        <title>Large-scale genome sequencing of mycorrhizal fungi provides insights into the early evolution of symbiotic traits.</title>
        <authorList>
            <person name="Miyauchi S."/>
            <person name="Kiss E."/>
            <person name="Kuo A."/>
            <person name="Drula E."/>
            <person name="Kohler A."/>
            <person name="Sanchez-Garcia M."/>
            <person name="Morin E."/>
            <person name="Andreopoulos B."/>
            <person name="Barry K.W."/>
            <person name="Bonito G."/>
            <person name="Buee M."/>
            <person name="Carver A."/>
            <person name="Chen C."/>
            <person name="Cichocki N."/>
            <person name="Clum A."/>
            <person name="Culley D."/>
            <person name="Crous P.W."/>
            <person name="Fauchery L."/>
            <person name="Girlanda M."/>
            <person name="Hayes R.D."/>
            <person name="Keri Z."/>
            <person name="LaButti K."/>
            <person name="Lipzen A."/>
            <person name="Lombard V."/>
            <person name="Magnuson J."/>
            <person name="Maillard F."/>
            <person name="Murat C."/>
            <person name="Nolan M."/>
            <person name="Ohm R.A."/>
            <person name="Pangilinan J."/>
            <person name="Pereira M.F."/>
            <person name="Perotto S."/>
            <person name="Peter M."/>
            <person name="Pfister S."/>
            <person name="Riley R."/>
            <person name="Sitrit Y."/>
            <person name="Stielow J.B."/>
            <person name="Szollosi G."/>
            <person name="Zifcakova L."/>
            <person name="Stursova M."/>
            <person name="Spatafora J.W."/>
            <person name="Tedersoo L."/>
            <person name="Vaario L.M."/>
            <person name="Yamada A."/>
            <person name="Yan M."/>
            <person name="Wang P."/>
            <person name="Xu J."/>
            <person name="Bruns T."/>
            <person name="Baldrian P."/>
            <person name="Vilgalys R."/>
            <person name="Dunand C."/>
            <person name="Henrissat B."/>
            <person name="Grigoriev I.V."/>
            <person name="Hibbett D."/>
            <person name="Nagy L.G."/>
            <person name="Martin F.M."/>
        </authorList>
    </citation>
    <scope>NUCLEOTIDE SEQUENCE</scope>
    <source>
        <strain evidence="2">UP504</strain>
    </source>
</reference>
<keyword evidence="3" id="KW-1185">Reference proteome</keyword>